<evidence type="ECO:0000256" key="3">
    <source>
        <dbReference type="ARBA" id="ARBA00022679"/>
    </source>
</evidence>
<proteinExistence type="predicted"/>
<evidence type="ECO:0000259" key="8">
    <source>
        <dbReference type="Pfam" id="PF02384"/>
    </source>
</evidence>
<accession>A0A6I2UJI6</accession>
<evidence type="ECO:0000256" key="2">
    <source>
        <dbReference type="ARBA" id="ARBA00022603"/>
    </source>
</evidence>
<keyword evidence="3 9" id="KW-0808">Transferase</keyword>
<dbReference type="InterPro" id="IPR029063">
    <property type="entry name" value="SAM-dependent_MTases_sf"/>
</dbReference>
<evidence type="ECO:0000256" key="7">
    <source>
        <dbReference type="SAM" id="Phobius"/>
    </source>
</evidence>
<dbReference type="PANTHER" id="PTHR42933:SF1">
    <property type="entry name" value="SITE-SPECIFIC DNA-METHYLTRANSFERASE (ADENINE-SPECIFIC)"/>
    <property type="match status" value="1"/>
</dbReference>
<dbReference type="Proteomes" id="UP000433181">
    <property type="component" value="Unassembled WGS sequence"/>
</dbReference>
<dbReference type="AlphaFoldDB" id="A0A6I2UJI6"/>
<evidence type="ECO:0000256" key="5">
    <source>
        <dbReference type="ARBA" id="ARBA00022747"/>
    </source>
</evidence>
<dbReference type="GO" id="GO:0009307">
    <property type="term" value="P:DNA restriction-modification system"/>
    <property type="evidence" value="ECO:0007669"/>
    <property type="project" value="UniProtKB-KW"/>
</dbReference>
<protein>
    <recommendedName>
        <fullName evidence="1">site-specific DNA-methyltransferase (adenine-specific)</fullName>
        <ecNumber evidence="1">2.1.1.72</ecNumber>
    </recommendedName>
</protein>
<dbReference type="InterPro" id="IPR004546">
    <property type="entry name" value="Restrct_endonuc_T1M"/>
</dbReference>
<keyword evidence="2 9" id="KW-0489">Methyltransferase</keyword>
<keyword evidence="7" id="KW-0472">Membrane</keyword>
<dbReference type="GeneID" id="96779781"/>
<keyword evidence="7" id="KW-0812">Transmembrane</keyword>
<dbReference type="NCBIfam" id="TIGR00497">
    <property type="entry name" value="hsdM"/>
    <property type="match status" value="1"/>
</dbReference>
<sequence>EYLIGQFAAGSGKKAGEFYTPQAVSSLITRIVTSGKADKHGYSIYDPCMGSGSLLLQAKNYLEESVRNTIQFFGQERSHTTYNLARMNMILHHVPFTQQHFRNGDTLGADWPTEEPTSYDSVVMNPPYSQAWSGDKGFMSDQRFQPYEKLAPKGKADFAFLLHGFYHLKNDGTMGIVLPHGVLFRGAAEGVIRKHLLENGSIYAVIGMPANIFFSTGIPTCVVILKKNRDSRDVLFIDASKEFKAGKAQNVMEQEHIDKIVKAYHERKDVEKFAHLASFEEIQENDFNLNIPRYVDTFEEEELVDIAAVQERLKVHREEAAALDEQLAGFFKELGL</sequence>
<dbReference type="GO" id="GO:0032259">
    <property type="term" value="P:methylation"/>
    <property type="evidence" value="ECO:0007669"/>
    <property type="project" value="UniProtKB-KW"/>
</dbReference>
<dbReference type="GO" id="GO:0003677">
    <property type="term" value="F:DNA binding"/>
    <property type="evidence" value="ECO:0007669"/>
    <property type="project" value="InterPro"/>
</dbReference>
<dbReference type="EMBL" id="VUNR01000036">
    <property type="protein sequence ID" value="MSU09829.1"/>
    <property type="molecule type" value="Genomic_DNA"/>
</dbReference>
<evidence type="ECO:0000256" key="6">
    <source>
        <dbReference type="ARBA" id="ARBA00047942"/>
    </source>
</evidence>
<dbReference type="GO" id="GO:0009007">
    <property type="term" value="F:site-specific DNA-methyltransferase (adenine-specific) activity"/>
    <property type="evidence" value="ECO:0007669"/>
    <property type="project" value="UniProtKB-EC"/>
</dbReference>
<dbReference type="GO" id="GO:0008170">
    <property type="term" value="F:N-methyltransferase activity"/>
    <property type="evidence" value="ECO:0007669"/>
    <property type="project" value="InterPro"/>
</dbReference>
<evidence type="ECO:0000256" key="1">
    <source>
        <dbReference type="ARBA" id="ARBA00011900"/>
    </source>
</evidence>
<dbReference type="RefSeq" id="WP_154407991.1">
    <property type="nucleotide sequence ID" value="NZ_VUNR01000036.1"/>
</dbReference>
<dbReference type="Gene3D" id="3.40.50.150">
    <property type="entry name" value="Vaccinia Virus protein VP39"/>
    <property type="match status" value="1"/>
</dbReference>
<dbReference type="SUPFAM" id="SSF53335">
    <property type="entry name" value="S-adenosyl-L-methionine-dependent methyltransferases"/>
    <property type="match status" value="1"/>
</dbReference>
<dbReference type="InterPro" id="IPR002052">
    <property type="entry name" value="DNA_methylase_N6_adenine_CS"/>
</dbReference>
<gene>
    <name evidence="9" type="ORF">FYJ84_12690</name>
</gene>
<keyword evidence="5" id="KW-0680">Restriction system</keyword>
<dbReference type="PANTHER" id="PTHR42933">
    <property type="entry name" value="SLR6095 PROTEIN"/>
    <property type="match status" value="1"/>
</dbReference>
<feature type="non-terminal residue" evidence="9">
    <location>
        <position position="1"/>
    </location>
</feature>
<keyword evidence="4" id="KW-0949">S-adenosyl-L-methionine</keyword>
<comment type="caution">
    <text evidence="9">The sequence shown here is derived from an EMBL/GenBank/DDBJ whole genome shotgun (WGS) entry which is preliminary data.</text>
</comment>
<keyword evidence="7" id="KW-1133">Transmembrane helix</keyword>
<feature type="transmembrane region" description="Helical" evidence="7">
    <location>
        <begin position="202"/>
        <end position="225"/>
    </location>
</feature>
<dbReference type="PROSITE" id="PS00092">
    <property type="entry name" value="N6_MTASE"/>
    <property type="match status" value="1"/>
</dbReference>
<evidence type="ECO:0000313" key="9">
    <source>
        <dbReference type="EMBL" id="MSU09829.1"/>
    </source>
</evidence>
<comment type="catalytic activity">
    <reaction evidence="6">
        <text>a 2'-deoxyadenosine in DNA + S-adenosyl-L-methionine = an N(6)-methyl-2'-deoxyadenosine in DNA + S-adenosyl-L-homocysteine + H(+)</text>
        <dbReference type="Rhea" id="RHEA:15197"/>
        <dbReference type="Rhea" id="RHEA-COMP:12418"/>
        <dbReference type="Rhea" id="RHEA-COMP:12419"/>
        <dbReference type="ChEBI" id="CHEBI:15378"/>
        <dbReference type="ChEBI" id="CHEBI:57856"/>
        <dbReference type="ChEBI" id="CHEBI:59789"/>
        <dbReference type="ChEBI" id="CHEBI:90615"/>
        <dbReference type="ChEBI" id="CHEBI:90616"/>
        <dbReference type="EC" id="2.1.1.72"/>
    </reaction>
</comment>
<dbReference type="InterPro" id="IPR051537">
    <property type="entry name" value="DNA_Adenine_Mtase"/>
</dbReference>
<reference evidence="9 10" key="1">
    <citation type="submission" date="2019-08" db="EMBL/GenBank/DDBJ databases">
        <title>In-depth cultivation of the pig gut microbiome towards novel bacterial diversity and tailored functional studies.</title>
        <authorList>
            <person name="Wylensek D."/>
            <person name="Hitch T.C.A."/>
            <person name="Clavel T."/>
        </authorList>
    </citation>
    <scope>NUCLEOTIDE SEQUENCE [LARGE SCALE GENOMIC DNA]</scope>
    <source>
        <strain evidence="9 10">WCA-693-APC-5D-A</strain>
    </source>
</reference>
<dbReference type="PRINTS" id="PR00507">
    <property type="entry name" value="N12N6MTFRASE"/>
</dbReference>
<evidence type="ECO:0000313" key="10">
    <source>
        <dbReference type="Proteomes" id="UP000433181"/>
    </source>
</evidence>
<evidence type="ECO:0000256" key="4">
    <source>
        <dbReference type="ARBA" id="ARBA00022691"/>
    </source>
</evidence>
<organism evidence="9 10">
    <name type="scientific">Anaerovibrio slackiae</name>
    <dbReference type="NCBI Taxonomy" id="2652309"/>
    <lineage>
        <taxon>Bacteria</taxon>
        <taxon>Bacillati</taxon>
        <taxon>Bacillota</taxon>
        <taxon>Negativicutes</taxon>
        <taxon>Selenomonadales</taxon>
        <taxon>Selenomonadaceae</taxon>
        <taxon>Anaerovibrio</taxon>
    </lineage>
</organism>
<dbReference type="InterPro" id="IPR003356">
    <property type="entry name" value="DNA_methylase_A-5"/>
</dbReference>
<dbReference type="EC" id="2.1.1.72" evidence="1"/>
<dbReference type="Pfam" id="PF02384">
    <property type="entry name" value="N6_Mtase"/>
    <property type="match status" value="1"/>
</dbReference>
<feature type="domain" description="DNA methylase adenine-specific" evidence="8">
    <location>
        <begin position="1"/>
        <end position="302"/>
    </location>
</feature>
<name>A0A6I2UJI6_9FIRM</name>
<keyword evidence="10" id="KW-1185">Reference proteome</keyword>